<name>A0A930VDR1_9ACTN</name>
<dbReference type="RefSeq" id="WP_194705904.1">
    <property type="nucleotide sequence ID" value="NZ_JADKPN010000002.1"/>
</dbReference>
<dbReference type="Pfam" id="PF07992">
    <property type="entry name" value="Pyr_redox_2"/>
    <property type="match status" value="1"/>
</dbReference>
<evidence type="ECO:0000313" key="7">
    <source>
        <dbReference type="Proteomes" id="UP000640489"/>
    </source>
</evidence>
<dbReference type="SUPFAM" id="SSF52833">
    <property type="entry name" value="Thioredoxin-like"/>
    <property type="match status" value="1"/>
</dbReference>
<feature type="domain" description="Response regulatory" evidence="5">
    <location>
        <begin position="5"/>
        <end position="128"/>
    </location>
</feature>
<comment type="catalytic activity">
    <reaction evidence="3">
        <text>[thioredoxin]-dithiol + NADP(+) = [thioredoxin]-disulfide + NADPH + H(+)</text>
        <dbReference type="Rhea" id="RHEA:20345"/>
        <dbReference type="Rhea" id="RHEA-COMP:10698"/>
        <dbReference type="Rhea" id="RHEA-COMP:10700"/>
        <dbReference type="ChEBI" id="CHEBI:15378"/>
        <dbReference type="ChEBI" id="CHEBI:29950"/>
        <dbReference type="ChEBI" id="CHEBI:50058"/>
        <dbReference type="ChEBI" id="CHEBI:57783"/>
        <dbReference type="ChEBI" id="CHEBI:58349"/>
        <dbReference type="EC" id="1.8.1.9"/>
    </reaction>
</comment>
<dbReference type="Gene3D" id="3.40.30.10">
    <property type="entry name" value="Glutaredoxin"/>
    <property type="match status" value="1"/>
</dbReference>
<dbReference type="Gene3D" id="3.40.50.2300">
    <property type="match status" value="1"/>
</dbReference>
<dbReference type="InterPro" id="IPR036188">
    <property type="entry name" value="FAD/NAD-bd_sf"/>
</dbReference>
<dbReference type="Proteomes" id="UP000640489">
    <property type="component" value="Unassembled WGS sequence"/>
</dbReference>
<evidence type="ECO:0000256" key="3">
    <source>
        <dbReference type="ARBA" id="ARBA00048132"/>
    </source>
</evidence>
<evidence type="ECO:0000256" key="2">
    <source>
        <dbReference type="ARBA" id="ARBA00023002"/>
    </source>
</evidence>
<organism evidence="6 7">
    <name type="scientific">Nocardioides islandensis</name>
    <dbReference type="NCBI Taxonomy" id="433663"/>
    <lineage>
        <taxon>Bacteria</taxon>
        <taxon>Bacillati</taxon>
        <taxon>Actinomycetota</taxon>
        <taxon>Actinomycetes</taxon>
        <taxon>Propionibacteriales</taxon>
        <taxon>Nocardioidaceae</taxon>
        <taxon>Nocardioides</taxon>
    </lineage>
</organism>
<dbReference type="SUPFAM" id="SSF51905">
    <property type="entry name" value="FAD/NAD(P)-binding domain"/>
    <property type="match status" value="1"/>
</dbReference>
<dbReference type="SUPFAM" id="SSF52172">
    <property type="entry name" value="CheY-like"/>
    <property type="match status" value="1"/>
</dbReference>
<proteinExistence type="predicted"/>
<reference evidence="6" key="1">
    <citation type="submission" date="2020-11" db="EMBL/GenBank/DDBJ databases">
        <title>Nocardioides sp. nov., isolated from Soil of Cynanchum wilfordii Hemsley rhizosphere.</title>
        <authorList>
            <person name="Lee J.-S."/>
            <person name="Suh M.K."/>
            <person name="Kim J.-S."/>
        </authorList>
    </citation>
    <scope>NUCLEOTIDE SEQUENCE</scope>
    <source>
        <strain evidence="6">KCTC 19275</strain>
    </source>
</reference>
<evidence type="ECO:0000313" key="6">
    <source>
        <dbReference type="EMBL" id="MBF4762711.1"/>
    </source>
</evidence>
<keyword evidence="2" id="KW-0560">Oxidoreductase</keyword>
<dbReference type="InterPro" id="IPR023753">
    <property type="entry name" value="FAD/NAD-binding_dom"/>
</dbReference>
<gene>
    <name evidence="6" type="ORF">ISU07_06195</name>
</gene>
<dbReference type="Pfam" id="PF00072">
    <property type="entry name" value="Response_reg"/>
    <property type="match status" value="1"/>
</dbReference>
<accession>A0A930VDR1</accession>
<comment type="caution">
    <text evidence="6">The sequence shown here is derived from an EMBL/GenBank/DDBJ whole genome shotgun (WGS) entry which is preliminary data.</text>
</comment>
<dbReference type="GO" id="GO:0004791">
    <property type="term" value="F:thioredoxin-disulfide reductase (NADPH) activity"/>
    <property type="evidence" value="ECO:0007669"/>
    <property type="project" value="UniProtKB-EC"/>
</dbReference>
<evidence type="ECO:0000256" key="1">
    <source>
        <dbReference type="ARBA" id="ARBA00022630"/>
    </source>
</evidence>
<protein>
    <submittedName>
        <fullName evidence="6">FAD-dependent oxidoreductase</fullName>
    </submittedName>
</protein>
<keyword evidence="1" id="KW-0285">Flavoprotein</keyword>
<feature type="modified residue" description="4-aspartylphosphate" evidence="4">
    <location>
        <position position="62"/>
    </location>
</feature>
<evidence type="ECO:0000259" key="5">
    <source>
        <dbReference type="PROSITE" id="PS50110"/>
    </source>
</evidence>
<dbReference type="InterPro" id="IPR036249">
    <property type="entry name" value="Thioredoxin-like_sf"/>
</dbReference>
<dbReference type="EMBL" id="JADKPN010000002">
    <property type="protein sequence ID" value="MBF4762711.1"/>
    <property type="molecule type" value="Genomic_DNA"/>
</dbReference>
<keyword evidence="7" id="KW-1185">Reference proteome</keyword>
<dbReference type="AlphaFoldDB" id="A0A930VDR1"/>
<keyword evidence="4" id="KW-0597">Phosphoprotein</keyword>
<dbReference type="InterPro" id="IPR011006">
    <property type="entry name" value="CheY-like_superfamily"/>
</dbReference>
<dbReference type="GO" id="GO:0000160">
    <property type="term" value="P:phosphorelay signal transduction system"/>
    <property type="evidence" value="ECO:0007669"/>
    <property type="project" value="InterPro"/>
</dbReference>
<dbReference type="InterPro" id="IPR001789">
    <property type="entry name" value="Sig_transdc_resp-reg_receiver"/>
</dbReference>
<dbReference type="SMART" id="SM00448">
    <property type="entry name" value="REC"/>
    <property type="match status" value="1"/>
</dbReference>
<sequence length="550" mass="58433">MKKPVILSVDDDPEVLAAVERDLRDHFRGDYRILTAASGAQGLEAARELKQRGTAVALFLVDERMPQMSGTELLAEVGPLHPDARKVLLTAYADTEAAIRGINDVGLDHYLMKPWDPPEVRLWPVLDDLLSDWTATVRLPYDGIRVAGATWSPQSFATKQWLARNGVPYQWVDIDSDSSMRELVGDDPALPVVLLPDGTSLSAPTTAELAERIGLSTRATRPFYDVVIIGGGPAGLAAAVYGASEGLSTLIVEQDAPGGQAGTSSRIENYLGFPAGVSGGDLARRATTQARRFGAELLTAQTAIGMRREDPFRVVCLSDGSEVSSHAVVLAQGVAVRRLEAPGLEELSGRGVFYGAAMTEAATYRDRSVVVVGGANSAGQGALFFSRYASSVTILLRADSLAKGMSRYLVDRIEAAPNIEVVTGAEIAAVSGETHLEELLVRDLATQATRRLDTSAVFIFVGSAPHTDAVSDLVELDEEGYILTGADLPSGSHGRPRSWPLDRDPFPFETNVPGIFAVGDVRAGSGKRVAAAVGEGSGCVGVIHRYLATV</sequence>
<evidence type="ECO:0000256" key="4">
    <source>
        <dbReference type="PROSITE-ProRule" id="PRU00169"/>
    </source>
</evidence>
<dbReference type="Gene3D" id="3.50.50.60">
    <property type="entry name" value="FAD/NAD(P)-binding domain"/>
    <property type="match status" value="2"/>
</dbReference>
<dbReference type="PRINTS" id="PR00469">
    <property type="entry name" value="PNDRDTASEII"/>
</dbReference>
<dbReference type="InterPro" id="IPR050097">
    <property type="entry name" value="Ferredoxin-NADP_redctase_2"/>
</dbReference>
<dbReference type="PROSITE" id="PS50110">
    <property type="entry name" value="RESPONSE_REGULATORY"/>
    <property type="match status" value="1"/>
</dbReference>
<dbReference type="PRINTS" id="PR00368">
    <property type="entry name" value="FADPNR"/>
</dbReference>
<dbReference type="PANTHER" id="PTHR48105">
    <property type="entry name" value="THIOREDOXIN REDUCTASE 1-RELATED-RELATED"/>
    <property type="match status" value="1"/>
</dbReference>